<dbReference type="Pfam" id="PF05656">
    <property type="entry name" value="DUF805"/>
    <property type="match status" value="1"/>
</dbReference>
<keyword evidence="1" id="KW-1133">Transmembrane helix</keyword>
<dbReference type="Proteomes" id="UP001555786">
    <property type="component" value="Unassembled WGS sequence"/>
</dbReference>
<comment type="caution">
    <text evidence="3">The sequence shown here is derived from an EMBL/GenBank/DDBJ whole genome shotgun (WGS) entry which is preliminary data.</text>
</comment>
<evidence type="ECO:0000256" key="1">
    <source>
        <dbReference type="SAM" id="Phobius"/>
    </source>
</evidence>
<feature type="transmembrane region" description="Helical" evidence="1">
    <location>
        <begin position="49"/>
        <end position="67"/>
    </location>
</feature>
<reference evidence="3 5" key="2">
    <citation type="submission" date="2024-09" db="EMBL/GenBank/DDBJ databases">
        <title>Description of Labrys sedimenti sp. nov., isolated from a diclofenac-degrading enrichment culture, and genome-based reclassification of Labrys portucalensis as a later heterotypic synonym of Labrys neptuniae.</title>
        <authorList>
            <person name="Tancsics A."/>
            <person name="Csepanyi A."/>
        </authorList>
    </citation>
    <scope>NUCLEOTIDE SEQUENCE [LARGE SCALE GENOMIC DNA]</scope>
    <source>
        <strain evidence="3 5">LMG 23412</strain>
    </source>
</reference>
<dbReference type="EMBL" id="JBHGPK010000013">
    <property type="protein sequence ID" value="MFC2252725.1"/>
    <property type="molecule type" value="Genomic_DNA"/>
</dbReference>
<reference evidence="2 4" key="1">
    <citation type="submission" date="2024-07" db="EMBL/GenBank/DDBJ databases">
        <title>Description of Labrys sedimenti sp. nov., isolated from a diclofenac-degrading enrichment culture.</title>
        <authorList>
            <person name="Tancsics A."/>
            <person name="Csepanyi A."/>
        </authorList>
    </citation>
    <scope>NUCLEOTIDE SEQUENCE [LARGE SCALE GENOMIC DNA]</scope>
    <source>
        <strain evidence="2 4">LMG 23578</strain>
    </source>
</reference>
<organism evidence="3 5">
    <name type="scientific">Labrys neptuniae</name>
    <dbReference type="NCBI Taxonomy" id="376174"/>
    <lineage>
        <taxon>Bacteria</taxon>
        <taxon>Pseudomonadati</taxon>
        <taxon>Pseudomonadota</taxon>
        <taxon>Alphaproteobacteria</taxon>
        <taxon>Hyphomicrobiales</taxon>
        <taxon>Xanthobacteraceae</taxon>
        <taxon>Labrys</taxon>
    </lineage>
</organism>
<dbReference type="EMBL" id="JBFNQD010000002">
    <property type="protein sequence ID" value="MEW9305752.1"/>
    <property type="molecule type" value="Genomic_DNA"/>
</dbReference>
<keyword evidence="4" id="KW-1185">Reference proteome</keyword>
<sequence length="141" mass="15738">MAGLFSFKGRIGRHAYLLVTVPLAFVYLVWIAWWLFATSSFDDEGPAKIFRMSAIGWVVCAWPYLAAGFKRCHDRGKSGLWYVGWTAGCLGFWIAAIMVQPLLAWLGNLIALWTLVEMGFIKGTPGPNRFGPPADEWPPQA</sequence>
<evidence type="ECO:0000313" key="4">
    <source>
        <dbReference type="Proteomes" id="UP001555786"/>
    </source>
</evidence>
<feature type="transmembrane region" description="Helical" evidence="1">
    <location>
        <begin position="79"/>
        <end position="96"/>
    </location>
</feature>
<feature type="transmembrane region" description="Helical" evidence="1">
    <location>
        <begin position="15"/>
        <end position="37"/>
    </location>
</feature>
<gene>
    <name evidence="2" type="ORF">ABXS05_09410</name>
    <name evidence="3" type="ORF">ACETRX_24020</name>
</gene>
<dbReference type="Proteomes" id="UP001595190">
    <property type="component" value="Unassembled WGS sequence"/>
</dbReference>
<name>A0ABV6ZKM1_9HYPH</name>
<dbReference type="RefSeq" id="WP_311939755.1">
    <property type="nucleotide sequence ID" value="NZ_JAVSCS010000025.1"/>
</dbReference>
<evidence type="ECO:0000313" key="5">
    <source>
        <dbReference type="Proteomes" id="UP001595190"/>
    </source>
</evidence>
<proteinExistence type="predicted"/>
<evidence type="ECO:0000313" key="3">
    <source>
        <dbReference type="EMBL" id="MFC2252725.1"/>
    </source>
</evidence>
<dbReference type="InterPro" id="IPR008523">
    <property type="entry name" value="DUF805"/>
</dbReference>
<evidence type="ECO:0000313" key="2">
    <source>
        <dbReference type="EMBL" id="MEW9305752.1"/>
    </source>
</evidence>
<keyword evidence="1" id="KW-0812">Transmembrane</keyword>
<protein>
    <submittedName>
        <fullName evidence="3">DUF805 domain-containing protein</fullName>
    </submittedName>
</protein>
<dbReference type="PANTHER" id="PTHR34980:SF3">
    <property type="entry name" value="BLR8105 PROTEIN"/>
    <property type="match status" value="1"/>
</dbReference>
<accession>A0ABV6ZKM1</accession>
<dbReference type="PANTHER" id="PTHR34980">
    <property type="entry name" value="INNER MEMBRANE PROTEIN-RELATED-RELATED"/>
    <property type="match status" value="1"/>
</dbReference>
<keyword evidence="1" id="KW-0472">Membrane</keyword>